<evidence type="ECO:0000313" key="2">
    <source>
        <dbReference type="EMBL" id="ELT92460.1"/>
    </source>
</evidence>
<dbReference type="HOGENOM" id="CLU_1637040_0_0_1"/>
<protein>
    <submittedName>
        <fullName evidence="2 3">Uncharacterized protein</fullName>
    </submittedName>
</protein>
<dbReference type="EMBL" id="AMQN01013315">
    <property type="status" value="NOT_ANNOTATED_CDS"/>
    <property type="molecule type" value="Genomic_DNA"/>
</dbReference>
<gene>
    <name evidence="2" type="ORF">CAPTEDRAFT_217102</name>
</gene>
<evidence type="ECO:0000313" key="3">
    <source>
        <dbReference type="EnsemblMetazoa" id="CapteP217102"/>
    </source>
</evidence>
<sequence length="162" mass="18858">MSIDDNAVEAIKQMEPPKDKEGKVRAEPLMPRLCSFVQKQHHCSRASPAELLNRRRYRTSLPIKNRTSPNNRSHRKRMEAMHKKREDRYNQRAKAYSDLQQYEPVYGQVEPEPPKWQQATVTRTPTEDEPLLLLILANVGMRGDQAVFKRNKSLFVDTSLDS</sequence>
<reference evidence="3" key="3">
    <citation type="submission" date="2015-06" db="UniProtKB">
        <authorList>
            <consortium name="EnsemblMetazoa"/>
        </authorList>
    </citation>
    <scope>IDENTIFICATION</scope>
</reference>
<dbReference type="Proteomes" id="UP000014760">
    <property type="component" value="Unassembled WGS sequence"/>
</dbReference>
<organism evidence="2">
    <name type="scientific">Capitella teleta</name>
    <name type="common">Polychaete worm</name>
    <dbReference type="NCBI Taxonomy" id="283909"/>
    <lineage>
        <taxon>Eukaryota</taxon>
        <taxon>Metazoa</taxon>
        <taxon>Spiralia</taxon>
        <taxon>Lophotrochozoa</taxon>
        <taxon>Annelida</taxon>
        <taxon>Polychaeta</taxon>
        <taxon>Sedentaria</taxon>
        <taxon>Scolecida</taxon>
        <taxon>Capitellidae</taxon>
        <taxon>Capitella</taxon>
    </lineage>
</organism>
<name>R7TN02_CAPTE</name>
<evidence type="ECO:0000313" key="4">
    <source>
        <dbReference type="Proteomes" id="UP000014760"/>
    </source>
</evidence>
<dbReference type="AlphaFoldDB" id="R7TN02"/>
<reference evidence="2 4" key="2">
    <citation type="journal article" date="2013" name="Nature">
        <title>Insights into bilaterian evolution from three spiralian genomes.</title>
        <authorList>
            <person name="Simakov O."/>
            <person name="Marletaz F."/>
            <person name="Cho S.J."/>
            <person name="Edsinger-Gonzales E."/>
            <person name="Havlak P."/>
            <person name="Hellsten U."/>
            <person name="Kuo D.H."/>
            <person name="Larsson T."/>
            <person name="Lv J."/>
            <person name="Arendt D."/>
            <person name="Savage R."/>
            <person name="Osoegawa K."/>
            <person name="de Jong P."/>
            <person name="Grimwood J."/>
            <person name="Chapman J.A."/>
            <person name="Shapiro H."/>
            <person name="Aerts A."/>
            <person name="Otillar R.P."/>
            <person name="Terry A.Y."/>
            <person name="Boore J.L."/>
            <person name="Grigoriev I.V."/>
            <person name="Lindberg D.R."/>
            <person name="Seaver E.C."/>
            <person name="Weisblat D.A."/>
            <person name="Putnam N.H."/>
            <person name="Rokhsar D.S."/>
        </authorList>
    </citation>
    <scope>NUCLEOTIDE SEQUENCE</scope>
    <source>
        <strain evidence="2 4">I ESC-2004</strain>
    </source>
</reference>
<accession>R7TN02</accession>
<reference evidence="4" key="1">
    <citation type="submission" date="2012-12" db="EMBL/GenBank/DDBJ databases">
        <authorList>
            <person name="Hellsten U."/>
            <person name="Grimwood J."/>
            <person name="Chapman J.A."/>
            <person name="Shapiro H."/>
            <person name="Aerts A."/>
            <person name="Otillar R.P."/>
            <person name="Terry A.Y."/>
            <person name="Boore J.L."/>
            <person name="Simakov O."/>
            <person name="Marletaz F."/>
            <person name="Cho S.-J."/>
            <person name="Edsinger-Gonzales E."/>
            <person name="Havlak P."/>
            <person name="Kuo D.-H."/>
            <person name="Larsson T."/>
            <person name="Lv J."/>
            <person name="Arendt D."/>
            <person name="Savage R."/>
            <person name="Osoegawa K."/>
            <person name="de Jong P."/>
            <person name="Lindberg D.R."/>
            <person name="Seaver E.C."/>
            <person name="Weisblat D.A."/>
            <person name="Putnam N.H."/>
            <person name="Grigoriev I.V."/>
            <person name="Rokhsar D.S."/>
        </authorList>
    </citation>
    <scope>NUCLEOTIDE SEQUENCE</scope>
    <source>
        <strain evidence="4">I ESC-2004</strain>
    </source>
</reference>
<feature type="compositionally biased region" description="Basic and acidic residues" evidence="1">
    <location>
        <begin position="78"/>
        <end position="88"/>
    </location>
</feature>
<feature type="region of interest" description="Disordered" evidence="1">
    <location>
        <begin position="1"/>
        <end position="25"/>
    </location>
</feature>
<feature type="compositionally biased region" description="Basic and acidic residues" evidence="1">
    <location>
        <begin position="15"/>
        <end position="25"/>
    </location>
</feature>
<dbReference type="EMBL" id="KB310122">
    <property type="protein sequence ID" value="ELT92460.1"/>
    <property type="molecule type" value="Genomic_DNA"/>
</dbReference>
<evidence type="ECO:0000256" key="1">
    <source>
        <dbReference type="SAM" id="MobiDB-lite"/>
    </source>
</evidence>
<dbReference type="EnsemblMetazoa" id="CapteT217102">
    <property type="protein sequence ID" value="CapteP217102"/>
    <property type="gene ID" value="CapteG217102"/>
</dbReference>
<keyword evidence="4" id="KW-1185">Reference proteome</keyword>
<dbReference type="OrthoDB" id="6149201at2759"/>
<feature type="region of interest" description="Disordered" evidence="1">
    <location>
        <begin position="56"/>
        <end position="88"/>
    </location>
</feature>
<proteinExistence type="predicted"/>